<sequence length="71" mass="7685">MGGRSLRRQRGHCRGRSGLPRVSISMSASAAANVLVPLAVGRNRERDEEGGGCRVVPKVWGSSLRSVVERR</sequence>
<proteinExistence type="predicted"/>
<dbReference type="EMBL" id="JANPWB010000009">
    <property type="protein sequence ID" value="KAJ1151092.1"/>
    <property type="molecule type" value="Genomic_DNA"/>
</dbReference>
<dbReference type="Proteomes" id="UP001066276">
    <property type="component" value="Chromosome 5"/>
</dbReference>
<name>A0AAV7RED7_PLEWA</name>
<protein>
    <submittedName>
        <fullName evidence="2">Uncharacterized protein</fullName>
    </submittedName>
</protein>
<accession>A0AAV7RED7</accession>
<reference evidence="2" key="1">
    <citation type="journal article" date="2022" name="bioRxiv">
        <title>Sequencing and chromosome-scale assembly of the giantPleurodeles waltlgenome.</title>
        <authorList>
            <person name="Brown T."/>
            <person name="Elewa A."/>
            <person name="Iarovenko S."/>
            <person name="Subramanian E."/>
            <person name="Araus A.J."/>
            <person name="Petzold A."/>
            <person name="Susuki M."/>
            <person name="Suzuki K.-i.T."/>
            <person name="Hayashi T."/>
            <person name="Toyoda A."/>
            <person name="Oliveira C."/>
            <person name="Osipova E."/>
            <person name="Leigh N.D."/>
            <person name="Simon A."/>
            <person name="Yun M.H."/>
        </authorList>
    </citation>
    <scope>NUCLEOTIDE SEQUENCE</scope>
    <source>
        <strain evidence="2">20211129_DDA</strain>
        <tissue evidence="2">Liver</tissue>
    </source>
</reference>
<keyword evidence="3" id="KW-1185">Reference proteome</keyword>
<gene>
    <name evidence="2" type="ORF">NDU88_003879</name>
</gene>
<feature type="compositionally biased region" description="Basic residues" evidence="1">
    <location>
        <begin position="1"/>
        <end position="15"/>
    </location>
</feature>
<organism evidence="2 3">
    <name type="scientific">Pleurodeles waltl</name>
    <name type="common">Iberian ribbed newt</name>
    <dbReference type="NCBI Taxonomy" id="8319"/>
    <lineage>
        <taxon>Eukaryota</taxon>
        <taxon>Metazoa</taxon>
        <taxon>Chordata</taxon>
        <taxon>Craniata</taxon>
        <taxon>Vertebrata</taxon>
        <taxon>Euteleostomi</taxon>
        <taxon>Amphibia</taxon>
        <taxon>Batrachia</taxon>
        <taxon>Caudata</taxon>
        <taxon>Salamandroidea</taxon>
        <taxon>Salamandridae</taxon>
        <taxon>Pleurodelinae</taxon>
        <taxon>Pleurodeles</taxon>
    </lineage>
</organism>
<evidence type="ECO:0000313" key="2">
    <source>
        <dbReference type="EMBL" id="KAJ1151092.1"/>
    </source>
</evidence>
<dbReference type="AlphaFoldDB" id="A0AAV7RED7"/>
<evidence type="ECO:0000256" key="1">
    <source>
        <dbReference type="SAM" id="MobiDB-lite"/>
    </source>
</evidence>
<comment type="caution">
    <text evidence="2">The sequence shown here is derived from an EMBL/GenBank/DDBJ whole genome shotgun (WGS) entry which is preliminary data.</text>
</comment>
<evidence type="ECO:0000313" key="3">
    <source>
        <dbReference type="Proteomes" id="UP001066276"/>
    </source>
</evidence>
<feature type="region of interest" description="Disordered" evidence="1">
    <location>
        <begin position="1"/>
        <end position="20"/>
    </location>
</feature>